<accession>A0AAV6PEN3</accession>
<protein>
    <submittedName>
        <fullName evidence="3">Uncharacterized protein</fullName>
    </submittedName>
</protein>
<keyword evidence="4" id="KW-1185">Reference proteome</keyword>
<organism evidence="3 4">
    <name type="scientific">Solea senegalensis</name>
    <name type="common">Senegalese sole</name>
    <dbReference type="NCBI Taxonomy" id="28829"/>
    <lineage>
        <taxon>Eukaryota</taxon>
        <taxon>Metazoa</taxon>
        <taxon>Chordata</taxon>
        <taxon>Craniata</taxon>
        <taxon>Vertebrata</taxon>
        <taxon>Euteleostomi</taxon>
        <taxon>Actinopterygii</taxon>
        <taxon>Neopterygii</taxon>
        <taxon>Teleostei</taxon>
        <taxon>Neoteleostei</taxon>
        <taxon>Acanthomorphata</taxon>
        <taxon>Carangaria</taxon>
        <taxon>Pleuronectiformes</taxon>
        <taxon>Pleuronectoidei</taxon>
        <taxon>Soleidae</taxon>
        <taxon>Solea</taxon>
    </lineage>
</organism>
<keyword evidence="1" id="KW-0175">Coiled coil</keyword>
<name>A0AAV6PEN3_SOLSE</name>
<comment type="caution">
    <text evidence="3">The sequence shown here is derived from an EMBL/GenBank/DDBJ whole genome shotgun (WGS) entry which is preliminary data.</text>
</comment>
<proteinExistence type="predicted"/>
<evidence type="ECO:0000313" key="3">
    <source>
        <dbReference type="EMBL" id="KAG7461355.1"/>
    </source>
</evidence>
<feature type="region of interest" description="Disordered" evidence="2">
    <location>
        <begin position="153"/>
        <end position="184"/>
    </location>
</feature>
<gene>
    <name evidence="3" type="ORF">JOB18_047595</name>
</gene>
<evidence type="ECO:0000256" key="2">
    <source>
        <dbReference type="SAM" id="MobiDB-lite"/>
    </source>
</evidence>
<dbReference type="Proteomes" id="UP000693946">
    <property type="component" value="Unassembled WGS sequence"/>
</dbReference>
<feature type="compositionally biased region" description="Acidic residues" evidence="2">
    <location>
        <begin position="165"/>
        <end position="184"/>
    </location>
</feature>
<evidence type="ECO:0000313" key="4">
    <source>
        <dbReference type="Proteomes" id="UP000693946"/>
    </source>
</evidence>
<evidence type="ECO:0000256" key="1">
    <source>
        <dbReference type="SAM" id="Coils"/>
    </source>
</evidence>
<sequence length="184" mass="21946">MNTRSARGLLEENAHLRLQLHQQREEIHHLQNRLQIEIRTNNVLDALQVPHHQYALHSDPQVNHCEGHREHHEPLLQLEAEFRSELHNAKVKVMDLLRMLQQKDKEMSRMKTDVEAVIRRHKVIVKELQQKEKEWKRKYAALEPGRKCMRDKAYSESYHEVSSTGEEEEGEEEEEEDVNLEENI</sequence>
<dbReference type="AlphaFoldDB" id="A0AAV6PEN3"/>
<feature type="coiled-coil region" evidence="1">
    <location>
        <begin position="6"/>
        <end position="40"/>
    </location>
</feature>
<dbReference type="EMBL" id="JAGKHQ010001105">
    <property type="protein sequence ID" value="KAG7461355.1"/>
    <property type="molecule type" value="Genomic_DNA"/>
</dbReference>
<reference evidence="3 4" key="1">
    <citation type="journal article" date="2021" name="Sci. Rep.">
        <title>Chromosome anchoring in Senegalese sole (Solea senegalensis) reveals sex-associated markers and genome rearrangements in flatfish.</title>
        <authorList>
            <person name="Guerrero-Cozar I."/>
            <person name="Gomez-Garrido J."/>
            <person name="Berbel C."/>
            <person name="Martinez-Blanch J.F."/>
            <person name="Alioto T."/>
            <person name="Claros M.G."/>
            <person name="Gagnaire P.A."/>
            <person name="Manchado M."/>
        </authorList>
    </citation>
    <scope>NUCLEOTIDE SEQUENCE [LARGE SCALE GENOMIC DNA]</scope>
    <source>
        <strain evidence="3">Sse05_10M</strain>
    </source>
</reference>